<feature type="region of interest" description="Disordered" evidence="1">
    <location>
        <begin position="191"/>
        <end position="256"/>
    </location>
</feature>
<dbReference type="InterPro" id="IPR040554">
    <property type="entry name" value="KPWE_PEX14_dom"/>
</dbReference>
<evidence type="ECO:0000313" key="5">
    <source>
        <dbReference type="Proteomes" id="UP000706124"/>
    </source>
</evidence>
<dbReference type="Pfam" id="PF25871">
    <property type="entry name" value="HTH_76"/>
    <property type="match status" value="1"/>
</dbReference>
<feature type="region of interest" description="Disordered" evidence="1">
    <location>
        <begin position="45"/>
        <end position="70"/>
    </location>
</feature>
<organism evidence="4 5">
    <name type="scientific">Claviceps pazoutovae</name>
    <dbReference type="NCBI Taxonomy" id="1649127"/>
    <lineage>
        <taxon>Eukaryota</taxon>
        <taxon>Fungi</taxon>
        <taxon>Dikarya</taxon>
        <taxon>Ascomycota</taxon>
        <taxon>Pezizomycotina</taxon>
        <taxon>Sordariomycetes</taxon>
        <taxon>Hypocreomycetidae</taxon>
        <taxon>Hypocreales</taxon>
        <taxon>Clavicipitaceae</taxon>
        <taxon>Claviceps</taxon>
    </lineage>
</organism>
<name>A0A9P7MDV8_9HYPO</name>
<feature type="domain" description="PEX14-like helix-turn-helix" evidence="3">
    <location>
        <begin position="22"/>
        <end position="104"/>
    </location>
</feature>
<dbReference type="PANTHER" id="PTHR36855">
    <property type="entry name" value="CHROMOSOME 10, WHOLE GENOME SHOTGUN SEQUENCE"/>
    <property type="match status" value="1"/>
</dbReference>
<feature type="domain" description="Peroxisomal membrane protein PEX14-like KPWE" evidence="2">
    <location>
        <begin position="169"/>
        <end position="218"/>
    </location>
</feature>
<gene>
    <name evidence="4" type="ORF">E4U60_000825</name>
</gene>
<dbReference type="Proteomes" id="UP000706124">
    <property type="component" value="Unassembled WGS sequence"/>
</dbReference>
<evidence type="ECO:0000313" key="4">
    <source>
        <dbReference type="EMBL" id="KAG5939548.1"/>
    </source>
</evidence>
<evidence type="ECO:0000259" key="3">
    <source>
        <dbReference type="Pfam" id="PF25871"/>
    </source>
</evidence>
<accession>A0A9P7MDV8</accession>
<keyword evidence="5" id="KW-1185">Reference proteome</keyword>
<protein>
    <submittedName>
        <fullName evidence="4">Uncharacterized protein</fullName>
    </submittedName>
</protein>
<sequence length="256" mass="26942">MALQPPPPLSGADRIRSLQTDDDIFAAFDAYPWTKDKSFLSGLSAILGPRNSSPSPSPSPSSSSSSAKGSPADMAIHARIFYYAQRIGVQIDFATYTAWLARNPHHTPPQVLPDEYLASSPSSPSSKATGAATTATESLLPWQQAAPKADLYIDRRAGAEAAAGAGEPSYPVGFAEMLQLLSEGKEIPGIRQIPNTVARDASVKPAGARPAPRKPWEKESTQQAADSSLPEALDTEFPSLDTDSAGPVSPVDGARS</sequence>
<dbReference type="Pfam" id="PF17733">
    <property type="entry name" value="KPWE_dom"/>
    <property type="match status" value="1"/>
</dbReference>
<dbReference type="OrthoDB" id="9936937at2759"/>
<proteinExistence type="predicted"/>
<dbReference type="InterPro" id="IPR058841">
    <property type="entry name" value="HTH_76"/>
</dbReference>
<evidence type="ECO:0000256" key="1">
    <source>
        <dbReference type="SAM" id="MobiDB-lite"/>
    </source>
</evidence>
<evidence type="ECO:0000259" key="2">
    <source>
        <dbReference type="Pfam" id="PF17733"/>
    </source>
</evidence>
<dbReference type="PANTHER" id="PTHR36855:SF1">
    <property type="entry name" value="PEROXISOME MEMBRANE ANCHOR PROTEIN PEX14P N-TERMINAL DOMAIN-CONTAINING PROTEIN"/>
    <property type="match status" value="1"/>
</dbReference>
<reference evidence="4 5" key="1">
    <citation type="journal article" date="2020" name="bioRxiv">
        <title>Whole genome comparisons of ergot fungi reveals the divergence and evolution of species within the genus Claviceps are the result of varying mechanisms driving genome evolution and host range expansion.</title>
        <authorList>
            <person name="Wyka S.A."/>
            <person name="Mondo S.J."/>
            <person name="Liu M."/>
            <person name="Dettman J."/>
            <person name="Nalam V."/>
            <person name="Broders K.D."/>
        </authorList>
    </citation>
    <scope>NUCLEOTIDE SEQUENCE [LARGE SCALE GENOMIC DNA]</scope>
    <source>
        <strain evidence="4 5">CCC 1485</strain>
    </source>
</reference>
<comment type="caution">
    <text evidence="4">The sequence shown here is derived from an EMBL/GenBank/DDBJ whole genome shotgun (WGS) entry which is preliminary data.</text>
</comment>
<feature type="compositionally biased region" description="Low complexity" evidence="1">
    <location>
        <begin position="118"/>
        <end position="136"/>
    </location>
</feature>
<dbReference type="AlphaFoldDB" id="A0A9P7MDV8"/>
<dbReference type="EMBL" id="SRPO01000129">
    <property type="protein sequence ID" value="KAG5939548.1"/>
    <property type="molecule type" value="Genomic_DNA"/>
</dbReference>
<feature type="region of interest" description="Disordered" evidence="1">
    <location>
        <begin position="110"/>
        <end position="136"/>
    </location>
</feature>